<reference evidence="2" key="1">
    <citation type="journal article" date="2019" name="Int. J. Syst. Evol. Microbiol.">
        <title>The Global Catalogue of Microorganisms (GCM) 10K type strain sequencing project: providing services to taxonomists for standard genome sequencing and annotation.</title>
        <authorList>
            <consortium name="The Broad Institute Genomics Platform"/>
            <consortium name="The Broad Institute Genome Sequencing Center for Infectious Disease"/>
            <person name="Wu L."/>
            <person name="Ma J."/>
        </authorList>
    </citation>
    <scope>NUCLEOTIDE SEQUENCE [LARGE SCALE GENOMIC DNA]</scope>
    <source>
        <strain evidence="2">JCM 3369</strain>
    </source>
</reference>
<dbReference type="Gene3D" id="3.30.460.40">
    <property type="match status" value="1"/>
</dbReference>
<protein>
    <submittedName>
        <fullName evidence="1">Nucleotidyltransferase domain-containing protein</fullName>
    </submittedName>
</protein>
<dbReference type="Pfam" id="PF10706">
    <property type="entry name" value="Aminoglyc_resit"/>
    <property type="match status" value="1"/>
</dbReference>
<organism evidence="1 2">
    <name type="scientific">Actinomadura yumaensis</name>
    <dbReference type="NCBI Taxonomy" id="111807"/>
    <lineage>
        <taxon>Bacteria</taxon>
        <taxon>Bacillati</taxon>
        <taxon>Actinomycetota</taxon>
        <taxon>Actinomycetes</taxon>
        <taxon>Streptosporangiales</taxon>
        <taxon>Thermomonosporaceae</taxon>
        <taxon>Actinomadura</taxon>
    </lineage>
</organism>
<sequence>MGATRIGAPYGPWEPADPDEAASLLSALPAPWWIAGGYAIELALGRAVRSHADLDVMVLRRDQRHVQEALAGWEWWAADPPGTLRPWARGERLPARVHDVWCRPGPAAPWRVQIMLDEASGGTWVSRRDPRVRRPVAAIGATTADGVPYLSPEIQLFYKAAGTRPKDETDFDAALPALTVPQRRWLDGALALVSRDHPWRRRLAHGQDTRG</sequence>
<evidence type="ECO:0000313" key="2">
    <source>
        <dbReference type="Proteomes" id="UP001596380"/>
    </source>
</evidence>
<dbReference type="EMBL" id="JBHSXS010000005">
    <property type="protein sequence ID" value="MFC6880598.1"/>
    <property type="molecule type" value="Genomic_DNA"/>
</dbReference>
<dbReference type="InterPro" id="IPR019646">
    <property type="entry name" value="Aminoglyc_AdlTrfase"/>
</dbReference>
<gene>
    <name evidence="1" type="ORF">ACFQKB_12580</name>
</gene>
<comment type="caution">
    <text evidence="1">The sequence shown here is derived from an EMBL/GenBank/DDBJ whole genome shotgun (WGS) entry which is preliminary data.</text>
</comment>
<name>A0ABW2CIR3_9ACTN</name>
<dbReference type="Proteomes" id="UP001596380">
    <property type="component" value="Unassembled WGS sequence"/>
</dbReference>
<dbReference type="RefSeq" id="WP_160820821.1">
    <property type="nucleotide sequence ID" value="NZ_JBHSXE010000001.1"/>
</dbReference>
<keyword evidence="2" id="KW-1185">Reference proteome</keyword>
<accession>A0ABW2CIR3</accession>
<evidence type="ECO:0000313" key="1">
    <source>
        <dbReference type="EMBL" id="MFC6880598.1"/>
    </source>
</evidence>
<proteinExistence type="predicted"/>